<comment type="caution">
    <text evidence="2">The sequence shown here is derived from an EMBL/GenBank/DDBJ whole genome shotgun (WGS) entry which is preliminary data.</text>
</comment>
<dbReference type="eggNOG" id="ENOG5033DPZ">
    <property type="taxonomic scope" value="Bacteria"/>
</dbReference>
<reference evidence="2 3" key="1">
    <citation type="journal article" date="2012" name="J. Bacteriol.">
        <title>Draft Genome Sequence of the Purple Photosynthetic Bacterium Phaeospirillum molischianum DSM120, a Particularly Versatile Bacterium.</title>
        <authorList>
            <person name="Duquesne K."/>
            <person name="Prima V."/>
            <person name="Ji B."/>
            <person name="Rouy Z."/>
            <person name="Medigue C."/>
            <person name="Talla E."/>
            <person name="Sturgis J.N."/>
        </authorList>
    </citation>
    <scope>NUCLEOTIDE SEQUENCE [LARGE SCALE GENOMIC DNA]</scope>
    <source>
        <strain evidence="3">DSM120</strain>
    </source>
</reference>
<dbReference type="Proteomes" id="UP000004169">
    <property type="component" value="Unassembled WGS sequence"/>
</dbReference>
<accession>H8FWZ5</accession>
<organism evidence="2 3">
    <name type="scientific">Magnetospirillum molischianum DSM 120</name>
    <dbReference type="NCBI Taxonomy" id="1150626"/>
    <lineage>
        <taxon>Bacteria</taxon>
        <taxon>Pseudomonadati</taxon>
        <taxon>Pseudomonadota</taxon>
        <taxon>Alphaproteobacteria</taxon>
        <taxon>Rhodospirillales</taxon>
        <taxon>Rhodospirillaceae</taxon>
        <taxon>Magnetospirillum</taxon>
    </lineage>
</organism>
<dbReference type="SUPFAM" id="SSF52091">
    <property type="entry name" value="SpoIIaa-like"/>
    <property type="match status" value="1"/>
</dbReference>
<evidence type="ECO:0000313" key="3">
    <source>
        <dbReference type="Proteomes" id="UP000004169"/>
    </source>
</evidence>
<dbReference type="EMBL" id="CAHP01000045">
    <property type="protein sequence ID" value="CCG42883.1"/>
    <property type="molecule type" value="Genomic_DNA"/>
</dbReference>
<dbReference type="InterPro" id="IPR058548">
    <property type="entry name" value="MlaB-like_STAS"/>
</dbReference>
<gene>
    <name evidence="2" type="ORF">PHAMO_50028</name>
</gene>
<proteinExistence type="predicted"/>
<dbReference type="PROSITE" id="PS50801">
    <property type="entry name" value="STAS"/>
    <property type="match status" value="1"/>
</dbReference>
<protein>
    <recommendedName>
        <fullName evidence="1">STAS domain-containing protein</fullName>
    </recommendedName>
</protein>
<evidence type="ECO:0000259" key="1">
    <source>
        <dbReference type="PROSITE" id="PS50801"/>
    </source>
</evidence>
<dbReference type="AlphaFoldDB" id="H8FWZ5"/>
<dbReference type="STRING" id="1150626.PHAMO_50028"/>
<dbReference type="InterPro" id="IPR002645">
    <property type="entry name" value="STAS_dom"/>
</dbReference>
<sequence length="105" mass="10986">MSLNEDAETLVFSGDLALPRAEEMRDTLLAALDGGRSVVIDISQTTELDLSTIQLILAARLSAERRGVSLRLKSPADGALAATLLAAGLTGGPLSTDSQFWTEGT</sequence>
<name>H8FWZ5_MAGML</name>
<dbReference type="CDD" id="cd07043">
    <property type="entry name" value="STAS_anti-anti-sigma_factors"/>
    <property type="match status" value="1"/>
</dbReference>
<dbReference type="InterPro" id="IPR036513">
    <property type="entry name" value="STAS_dom_sf"/>
</dbReference>
<dbReference type="PANTHER" id="PTHR35849">
    <property type="entry name" value="BLR2341 PROTEIN"/>
    <property type="match status" value="1"/>
</dbReference>
<dbReference type="RefSeq" id="WP_002730726.1">
    <property type="nucleotide sequence ID" value="NZ_CAHP01000045.1"/>
</dbReference>
<dbReference type="PANTHER" id="PTHR35849:SF2">
    <property type="entry name" value="BLR2341 PROTEIN"/>
    <property type="match status" value="1"/>
</dbReference>
<evidence type="ECO:0000313" key="2">
    <source>
        <dbReference type="EMBL" id="CCG42883.1"/>
    </source>
</evidence>
<feature type="domain" description="STAS" evidence="1">
    <location>
        <begin position="1"/>
        <end position="105"/>
    </location>
</feature>
<keyword evidence="3" id="KW-1185">Reference proteome</keyword>
<dbReference type="OrthoDB" id="7576888at2"/>
<dbReference type="Pfam" id="PF13466">
    <property type="entry name" value="STAS_2"/>
    <property type="match status" value="1"/>
</dbReference>
<dbReference type="InterPro" id="IPR052746">
    <property type="entry name" value="MlaB_ABC_Transporter"/>
</dbReference>
<dbReference type="Gene3D" id="3.30.750.24">
    <property type="entry name" value="STAS domain"/>
    <property type="match status" value="1"/>
</dbReference>